<evidence type="ECO:0000256" key="3">
    <source>
        <dbReference type="ARBA" id="ARBA00022806"/>
    </source>
</evidence>
<dbReference type="PROSITE" id="PS51192">
    <property type="entry name" value="HELICASE_ATP_BIND_1"/>
    <property type="match status" value="1"/>
</dbReference>
<dbReference type="Gene3D" id="3.40.50.300">
    <property type="entry name" value="P-loop containing nucleotide triphosphate hydrolases"/>
    <property type="match status" value="2"/>
</dbReference>
<dbReference type="GO" id="GO:0016787">
    <property type="term" value="F:hydrolase activity"/>
    <property type="evidence" value="ECO:0007669"/>
    <property type="project" value="UniProtKB-KW"/>
</dbReference>
<comment type="caution">
    <text evidence="7">The sequence shown here is derived from an EMBL/GenBank/DDBJ whole genome shotgun (WGS) entry which is preliminary data.</text>
</comment>
<dbReference type="InterPro" id="IPR001650">
    <property type="entry name" value="Helicase_C-like"/>
</dbReference>
<dbReference type="PANTHER" id="PTHR47959:SF1">
    <property type="entry name" value="ATP-DEPENDENT RNA HELICASE DBPA"/>
    <property type="match status" value="1"/>
</dbReference>
<protein>
    <recommendedName>
        <fullName evidence="9">RNA helicase</fullName>
    </recommendedName>
</protein>
<name>A0ABD1EPV3_HYPHA</name>
<keyword evidence="8" id="KW-1185">Reference proteome</keyword>
<dbReference type="CDD" id="cd18787">
    <property type="entry name" value="SF2_C_DEAD"/>
    <property type="match status" value="1"/>
</dbReference>
<dbReference type="EMBL" id="JBDJPC010000005">
    <property type="protein sequence ID" value="KAL1500803.1"/>
    <property type="molecule type" value="Genomic_DNA"/>
</dbReference>
<dbReference type="PROSITE" id="PS51194">
    <property type="entry name" value="HELICASE_CTER"/>
    <property type="match status" value="1"/>
</dbReference>
<dbReference type="InterPro" id="IPR027417">
    <property type="entry name" value="P-loop_NTPase"/>
</dbReference>
<dbReference type="InterPro" id="IPR014001">
    <property type="entry name" value="Helicase_ATP-bd"/>
</dbReference>
<dbReference type="Proteomes" id="UP001566132">
    <property type="component" value="Unassembled WGS sequence"/>
</dbReference>
<evidence type="ECO:0000259" key="5">
    <source>
        <dbReference type="PROSITE" id="PS51192"/>
    </source>
</evidence>
<dbReference type="InterPro" id="IPR050079">
    <property type="entry name" value="DEAD_box_RNA_helicase"/>
</dbReference>
<feature type="domain" description="Helicase C-terminal" evidence="6">
    <location>
        <begin position="308"/>
        <end position="468"/>
    </location>
</feature>
<dbReference type="GO" id="GO:0005524">
    <property type="term" value="F:ATP binding"/>
    <property type="evidence" value="ECO:0007669"/>
    <property type="project" value="UniProtKB-KW"/>
</dbReference>
<evidence type="ECO:0000313" key="7">
    <source>
        <dbReference type="EMBL" id="KAL1500803.1"/>
    </source>
</evidence>
<evidence type="ECO:0008006" key="9">
    <source>
        <dbReference type="Google" id="ProtNLM"/>
    </source>
</evidence>
<dbReference type="SUPFAM" id="SSF52540">
    <property type="entry name" value="P-loop containing nucleoside triphosphate hydrolases"/>
    <property type="match status" value="1"/>
</dbReference>
<gene>
    <name evidence="7" type="ORF">ABEB36_006245</name>
</gene>
<dbReference type="InterPro" id="IPR011545">
    <property type="entry name" value="DEAD/DEAH_box_helicase_dom"/>
</dbReference>
<proteinExistence type="predicted"/>
<keyword evidence="4" id="KW-0067">ATP-binding</keyword>
<dbReference type="Pfam" id="PF00271">
    <property type="entry name" value="Helicase_C"/>
    <property type="match status" value="1"/>
</dbReference>
<reference evidence="7 8" key="1">
    <citation type="submission" date="2024-05" db="EMBL/GenBank/DDBJ databases">
        <title>Genetic variation in Jamaican populations of the coffee berry borer (Hypothenemus hampei).</title>
        <authorList>
            <person name="Errbii M."/>
            <person name="Myrie A."/>
        </authorList>
    </citation>
    <scope>NUCLEOTIDE SEQUENCE [LARGE SCALE GENOMIC DNA]</scope>
    <source>
        <strain evidence="7">JA-Hopewell-2020-01-JO</strain>
        <tissue evidence="7">Whole body</tissue>
    </source>
</reference>
<keyword evidence="2" id="KW-0378">Hydrolase</keyword>
<accession>A0ABD1EPV3</accession>
<evidence type="ECO:0000313" key="8">
    <source>
        <dbReference type="Proteomes" id="UP001566132"/>
    </source>
</evidence>
<keyword evidence="3" id="KW-0347">Helicase</keyword>
<dbReference type="PANTHER" id="PTHR47959">
    <property type="entry name" value="ATP-DEPENDENT RNA HELICASE RHLE-RELATED"/>
    <property type="match status" value="1"/>
</dbReference>
<feature type="domain" description="Helicase ATP-binding" evidence="5">
    <location>
        <begin position="120"/>
        <end position="297"/>
    </location>
</feature>
<evidence type="ECO:0000256" key="2">
    <source>
        <dbReference type="ARBA" id="ARBA00022801"/>
    </source>
</evidence>
<dbReference type="AlphaFoldDB" id="A0ABD1EPV3"/>
<evidence type="ECO:0000259" key="6">
    <source>
        <dbReference type="PROSITE" id="PS51194"/>
    </source>
</evidence>
<evidence type="ECO:0000256" key="4">
    <source>
        <dbReference type="ARBA" id="ARBA00022840"/>
    </source>
</evidence>
<dbReference type="SMART" id="SM00487">
    <property type="entry name" value="DEXDc"/>
    <property type="match status" value="1"/>
</dbReference>
<keyword evidence="1" id="KW-0547">Nucleotide-binding</keyword>
<evidence type="ECO:0000256" key="1">
    <source>
        <dbReference type="ARBA" id="ARBA00022741"/>
    </source>
</evidence>
<organism evidence="7 8">
    <name type="scientific">Hypothenemus hampei</name>
    <name type="common">Coffee berry borer</name>
    <dbReference type="NCBI Taxonomy" id="57062"/>
    <lineage>
        <taxon>Eukaryota</taxon>
        <taxon>Metazoa</taxon>
        <taxon>Ecdysozoa</taxon>
        <taxon>Arthropoda</taxon>
        <taxon>Hexapoda</taxon>
        <taxon>Insecta</taxon>
        <taxon>Pterygota</taxon>
        <taxon>Neoptera</taxon>
        <taxon>Endopterygota</taxon>
        <taxon>Coleoptera</taxon>
        <taxon>Polyphaga</taxon>
        <taxon>Cucujiformia</taxon>
        <taxon>Curculionidae</taxon>
        <taxon>Scolytinae</taxon>
        <taxon>Hypothenemus</taxon>
    </lineage>
</organism>
<dbReference type="GO" id="GO:0004386">
    <property type="term" value="F:helicase activity"/>
    <property type="evidence" value="ECO:0007669"/>
    <property type="project" value="UniProtKB-KW"/>
</dbReference>
<sequence>MPGCELIRCIPFRLLQQRGLALARPKVKRDSQLLISCKRSELNHYVGTVFNSLDEVPLASKGWNHSKSKNDHFTILPIISDQQSRETKQPFSNFQFDQRLVKVLESYNIKHATTFQSEAIPSVFQGDHTFLAAETGCGKTVSYLVPAIQRLITYQKNDCDTRLNSPRVVILVPNRELAFQVGELAQNLCQSVNLVANTLVGGRVKRIMLNPTFENVDVLVATPGVLGKLSTVGIYKLDSVENLILDEVDTLIDDSFIERMEGLLKRMSQAQLIFVAATLPKKLPDILTPYEESMQQIISPNIHKPLLNITQKFLRITRSVKPAHLLQILKSDKGSTVIFTNRNTTCKWLAMFLRENNIPCSNINGDMPPQIRTEQWNQFVEGETKILSATDVGSRGLNTIQINHVLNYDFPLYAADYIHRIGRVGRLGSPTNCTVTNFITSPEEIKLVQQIEVGIFSKGFNPIRWSRV</sequence>
<dbReference type="Pfam" id="PF00270">
    <property type="entry name" value="DEAD"/>
    <property type="match status" value="1"/>
</dbReference>
<dbReference type="SMART" id="SM00490">
    <property type="entry name" value="HELICc"/>
    <property type="match status" value="1"/>
</dbReference>